<feature type="domain" description="PpiC" evidence="2">
    <location>
        <begin position="241"/>
        <end position="341"/>
    </location>
</feature>
<dbReference type="InterPro" id="IPR050245">
    <property type="entry name" value="PrsA_foldase"/>
</dbReference>
<accession>A0A0S7WQY8</accession>
<proteinExistence type="predicted"/>
<dbReference type="PATRIC" id="fig|1703770.3.peg.2127"/>
<dbReference type="GO" id="GO:0003755">
    <property type="term" value="F:peptidyl-prolyl cis-trans isomerase activity"/>
    <property type="evidence" value="ECO:0007669"/>
    <property type="project" value="UniProtKB-KW"/>
</dbReference>
<organism evidence="3 4">
    <name type="scientific">candidate division TA06 bacterium DG_24</name>
    <dbReference type="NCBI Taxonomy" id="1703770"/>
    <lineage>
        <taxon>Bacteria</taxon>
        <taxon>Bacteria division TA06</taxon>
    </lineage>
</organism>
<comment type="caution">
    <text evidence="3">The sequence shown here is derived from an EMBL/GenBank/DDBJ whole genome shotgun (WGS) entry which is preliminary data.</text>
</comment>
<evidence type="ECO:0000313" key="3">
    <source>
        <dbReference type="EMBL" id="KPJ52483.1"/>
    </source>
</evidence>
<evidence type="ECO:0000313" key="4">
    <source>
        <dbReference type="Proteomes" id="UP000052008"/>
    </source>
</evidence>
<dbReference type="EMBL" id="LIZS01000056">
    <property type="protein sequence ID" value="KPJ52483.1"/>
    <property type="molecule type" value="Genomic_DNA"/>
</dbReference>
<dbReference type="Proteomes" id="UP000052008">
    <property type="component" value="Unassembled WGS sequence"/>
</dbReference>
<gene>
    <name evidence="3" type="ORF">AMJ39_07695</name>
</gene>
<dbReference type="PROSITE" id="PS50198">
    <property type="entry name" value="PPIC_PPIASE_2"/>
    <property type="match status" value="1"/>
</dbReference>
<dbReference type="InterPro" id="IPR027304">
    <property type="entry name" value="Trigger_fact/SurA_dom_sf"/>
</dbReference>
<dbReference type="STRING" id="1703770.AMJ39_07695"/>
<dbReference type="InterPro" id="IPR023058">
    <property type="entry name" value="PPIase_PpiC_CS"/>
</dbReference>
<keyword evidence="1" id="KW-0413">Isomerase</keyword>
<dbReference type="Pfam" id="PF13624">
    <property type="entry name" value="SurA_N_3"/>
    <property type="match status" value="1"/>
</dbReference>
<dbReference type="Gene3D" id="3.10.50.40">
    <property type="match status" value="2"/>
</dbReference>
<reference evidence="3 4" key="1">
    <citation type="journal article" date="2015" name="Microbiome">
        <title>Genomic resolution of linkages in carbon, nitrogen, and sulfur cycling among widespread estuary sediment bacteria.</title>
        <authorList>
            <person name="Baker B.J."/>
            <person name="Lazar C.S."/>
            <person name="Teske A.P."/>
            <person name="Dick G.J."/>
        </authorList>
    </citation>
    <scope>NUCLEOTIDE SEQUENCE [LARGE SCALE GENOMIC DNA]</scope>
    <source>
        <strain evidence="3">DG_24</strain>
    </source>
</reference>
<dbReference type="InterPro" id="IPR046357">
    <property type="entry name" value="PPIase_dom_sf"/>
</dbReference>
<sequence>MMQSMRRNMKTIMLVVAVSFVVGFVYLQLGQGGLKGQSRRNREAGIIGRVNGRPIRADYFRYRVGQAWEQALAEKGVRNLPDDEVMIVEEETWHRIIEEMILDKEVRRRRIIVTDRELVGAIRSNPPPAILYNEAFRLEDGSFDFARYNQLLANPQAAPWLRQYEADLRTALPRQKLMIDFFAAVQVSDADVREAYREEHEQFDLSYIRVDPREMEGTVPEPTDEELAACYAENKGMFGKPELVRLNFVKVVREPSDADILVAKEEIEQIHEELLDGADFAQLAQERSDDPTSAARGGDLGMVQRGQMVPQFEEIAFSLKPGEFSEPFRTRYGWHIIKIDVKRRDEIKARHILIKPRPSWETLAALEETARSFWMDAHELGFEEAIEAHGLKLMKTDEFPRGIIPIGIEPILKDLVNDFGFEHAIGEISPIFAGRDSYFVCQVDEKFPAYTPSLEELRPQMEGLVRGEKKMEQAFEKAERVTEGLAEGRSLEQVAAAEGLEVYETSLVTRSTYIRGVPPRTQVQGAAFTLEAGEVRGPVPTNIGYFFIRCNEKIPMNEETFESERMMLKARLRQERGHDTYDSWLQEQRKAARIEDYRRVIEVS</sequence>
<dbReference type="SUPFAM" id="SSF109998">
    <property type="entry name" value="Triger factor/SurA peptide-binding domain-like"/>
    <property type="match status" value="1"/>
</dbReference>
<evidence type="ECO:0000259" key="2">
    <source>
        <dbReference type="PROSITE" id="PS50198"/>
    </source>
</evidence>
<dbReference type="Pfam" id="PF00639">
    <property type="entry name" value="Rotamase"/>
    <property type="match status" value="1"/>
</dbReference>
<dbReference type="SUPFAM" id="SSF54534">
    <property type="entry name" value="FKBP-like"/>
    <property type="match status" value="2"/>
</dbReference>
<dbReference type="AlphaFoldDB" id="A0A0S7WQY8"/>
<dbReference type="InterPro" id="IPR000297">
    <property type="entry name" value="PPIase_PpiC"/>
</dbReference>
<dbReference type="PANTHER" id="PTHR47245:SF2">
    <property type="entry name" value="PEPTIDYL-PROLYL CIS-TRANS ISOMERASE HP_0175-RELATED"/>
    <property type="match status" value="1"/>
</dbReference>
<evidence type="ECO:0000256" key="1">
    <source>
        <dbReference type="PROSITE-ProRule" id="PRU00278"/>
    </source>
</evidence>
<name>A0A0S7WQY8_UNCT6</name>
<dbReference type="PROSITE" id="PS01096">
    <property type="entry name" value="PPIC_PPIASE_1"/>
    <property type="match status" value="1"/>
</dbReference>
<keyword evidence="1" id="KW-0697">Rotamase</keyword>
<dbReference type="PANTHER" id="PTHR47245">
    <property type="entry name" value="PEPTIDYLPROLYL ISOMERASE"/>
    <property type="match status" value="1"/>
</dbReference>
<protein>
    <recommendedName>
        <fullName evidence="2">PpiC domain-containing protein</fullName>
    </recommendedName>
</protein>